<sequence length="299" mass="32559">MNEATLKESIRDIIKNVIQEELSGVGAGAIKNHAQAPAIEHSDDNGFVDDVTLATMKETFYIPDPYDREGYMKMKEFTSGRLGIWRAGPRPLTKAYLRFLADHSAAQNAVWSDVDAELVKELGFIPLSTIAVDKAEYIKNPNTGKKLTDEAVETVKKNTVKNLNVQIVFADGLSSRAIEKNAADFLPAFEQGLKSLGLSFSTPFFVNNGRVAIGDEIGEITDADVIAVFCGERPGLNSTGSMGAYITYKPTMGMEEARRTVISNIHDQGTAPVEAGAQIAELCQTMIKHKMSGVDLKLI</sequence>
<evidence type="ECO:0000313" key="6">
    <source>
        <dbReference type="EMBL" id="MBC3899132.1"/>
    </source>
</evidence>
<keyword evidence="7" id="KW-1185">Reference proteome</keyword>
<dbReference type="EMBL" id="WJBE01000004">
    <property type="protein sequence ID" value="MBC3899132.1"/>
    <property type="molecule type" value="Genomic_DNA"/>
</dbReference>
<organism evidence="6 7">
    <name type="scientific">Acetobacterium malicum</name>
    <dbReference type="NCBI Taxonomy" id="52692"/>
    <lineage>
        <taxon>Bacteria</taxon>
        <taxon>Bacillati</taxon>
        <taxon>Bacillota</taxon>
        <taxon>Clostridia</taxon>
        <taxon>Eubacteriales</taxon>
        <taxon>Eubacteriaceae</taxon>
        <taxon>Acetobacterium</taxon>
    </lineage>
</organism>
<dbReference type="EC" id="4.3.1.7" evidence="5"/>
<feature type="binding site" evidence="5">
    <location>
        <position position="211"/>
    </location>
    <ligand>
        <name>adenosylcob(III)alamin</name>
        <dbReference type="ChEBI" id="CHEBI:18408"/>
    </ligand>
</feature>
<comment type="catalytic activity">
    <reaction evidence="5">
        <text>ethanolamine = acetaldehyde + NH4(+)</text>
        <dbReference type="Rhea" id="RHEA:15313"/>
        <dbReference type="ChEBI" id="CHEBI:15343"/>
        <dbReference type="ChEBI" id="CHEBI:28938"/>
        <dbReference type="ChEBI" id="CHEBI:57603"/>
        <dbReference type="EC" id="4.3.1.7"/>
    </reaction>
</comment>
<evidence type="ECO:0000256" key="1">
    <source>
        <dbReference type="ARBA" id="ARBA00022628"/>
    </source>
</evidence>
<evidence type="ECO:0000313" key="7">
    <source>
        <dbReference type="Proteomes" id="UP000622405"/>
    </source>
</evidence>
<comment type="subcellular location">
    <subcellularLocation>
        <location evidence="5">Bacterial microcompartment</location>
    </subcellularLocation>
</comment>
<comment type="subunit">
    <text evidence="5">The basic unit is a heterodimer which dimerizes to form tetramers. The heterotetramers trimerize; 6 large subunits form a core ring with 6 small subunits projecting outwards.</text>
</comment>
<comment type="caution">
    <text evidence="6">The sequence shown here is derived from an EMBL/GenBank/DDBJ whole genome shotgun (WGS) entry which is preliminary data.</text>
</comment>
<keyword evidence="1 5" id="KW-0846">Cobalamin</keyword>
<accession>A0ABR6YVA5</accession>
<dbReference type="Gene3D" id="1.10.30.40">
    <property type="entry name" value="Ethanolamine ammonia-lyase light chain (EutC), N-terminal domain"/>
    <property type="match status" value="1"/>
</dbReference>
<comment type="function">
    <text evidence="5">Catalyzes the deamination of various vicinal amino-alcohols to oxo compounds. Allows this organism to utilize ethanolamine as the sole source of nitrogen and carbon in the presence of external vitamin B12.</text>
</comment>
<dbReference type="InterPro" id="IPR042251">
    <property type="entry name" value="EutC_C"/>
</dbReference>
<proteinExistence type="inferred from homology"/>
<dbReference type="PANTHER" id="PTHR39330">
    <property type="entry name" value="ETHANOLAMINE AMMONIA-LYASE LIGHT CHAIN"/>
    <property type="match status" value="1"/>
</dbReference>
<comment type="similarity">
    <text evidence="5">Belongs to the EutC family.</text>
</comment>
<keyword evidence="2 5" id="KW-0456">Lyase</keyword>
<dbReference type="PANTHER" id="PTHR39330:SF1">
    <property type="entry name" value="ETHANOLAMINE AMMONIA-LYASE SMALL SUBUNIT"/>
    <property type="match status" value="1"/>
</dbReference>
<dbReference type="GO" id="GO:0008851">
    <property type="term" value="F:ethanolamine ammonia-lyase activity"/>
    <property type="evidence" value="ECO:0007669"/>
    <property type="project" value="UniProtKB-EC"/>
</dbReference>
<dbReference type="InterPro" id="IPR042255">
    <property type="entry name" value="EutC_N"/>
</dbReference>
<dbReference type="NCBIfam" id="NF003971">
    <property type="entry name" value="PRK05465.1"/>
    <property type="match status" value="1"/>
</dbReference>
<evidence type="ECO:0000256" key="3">
    <source>
        <dbReference type="ARBA" id="ARBA00023285"/>
    </source>
</evidence>
<keyword evidence="3 5" id="KW-0170">Cobalt</keyword>
<dbReference type="Proteomes" id="UP000622405">
    <property type="component" value="Unassembled WGS sequence"/>
</dbReference>
<feature type="binding site" evidence="5">
    <location>
        <position position="232"/>
    </location>
    <ligand>
        <name>adenosylcob(III)alamin</name>
        <dbReference type="ChEBI" id="CHEBI:18408"/>
    </ligand>
</feature>
<gene>
    <name evidence="5 6" type="primary">eutC</name>
    <name evidence="6" type="ORF">GH811_05820</name>
</gene>
<dbReference type="PIRSF" id="PIRSF018982">
    <property type="entry name" value="EutC"/>
    <property type="match status" value="1"/>
</dbReference>
<evidence type="ECO:0000256" key="2">
    <source>
        <dbReference type="ARBA" id="ARBA00023239"/>
    </source>
</evidence>
<dbReference type="HAMAP" id="MF_00601">
    <property type="entry name" value="EutC"/>
    <property type="match status" value="1"/>
</dbReference>
<keyword evidence="4 5" id="KW-1283">Bacterial microcompartment</keyword>
<comment type="cofactor">
    <cofactor evidence="5">
        <name>adenosylcob(III)alamin</name>
        <dbReference type="ChEBI" id="CHEBI:18408"/>
    </cofactor>
    <text evidence="5">Binds between the large and small subunits.</text>
</comment>
<comment type="pathway">
    <text evidence="5">Amine and polyamine degradation; ethanolamine degradation.</text>
</comment>
<reference evidence="6 7" key="1">
    <citation type="journal article" date="2020" name="mSystems">
        <title>Defining Genomic and Predicted Metabolic Features of the Acetobacterium Genus.</title>
        <authorList>
            <person name="Ross D.E."/>
            <person name="Marshall C.W."/>
            <person name="Gulliver D."/>
            <person name="May H.D."/>
            <person name="Norman R.S."/>
        </authorList>
    </citation>
    <scope>NUCLEOTIDE SEQUENCE [LARGE SCALE GENOMIC DNA]</scope>
    <source>
        <strain evidence="6 7">DSM 4132</strain>
    </source>
</reference>
<dbReference type="InterPro" id="IPR009246">
    <property type="entry name" value="EutC"/>
</dbReference>
<protein>
    <recommendedName>
        <fullName evidence="5">Ethanolamine ammonia-lyase small subunit</fullName>
        <shortName evidence="5">EAL small subunit</shortName>
        <ecNumber evidence="5">4.3.1.7</ecNumber>
    </recommendedName>
</protein>
<dbReference type="Gene3D" id="3.40.50.11240">
    <property type="entry name" value="Ethanolamine ammonia-lyase light chain (EutC)"/>
    <property type="match status" value="1"/>
</dbReference>
<dbReference type="Pfam" id="PF05985">
    <property type="entry name" value="EutC"/>
    <property type="match status" value="1"/>
</dbReference>
<evidence type="ECO:0000256" key="5">
    <source>
        <dbReference type="HAMAP-Rule" id="MF_00601"/>
    </source>
</evidence>
<evidence type="ECO:0000256" key="4">
    <source>
        <dbReference type="ARBA" id="ARBA00024446"/>
    </source>
</evidence>
<name>A0ABR6YVA5_9FIRM</name>